<name>A0A3N4GYI5_9ACTN</name>
<dbReference type="EC" id="2.1.1.37" evidence="1"/>
<protein>
    <recommendedName>
        <fullName evidence="1">DNA (cytosine-5-)-methyltransferase</fullName>
        <ecNumber evidence="1">2.1.1.37</ecNumber>
    </recommendedName>
</protein>
<feature type="region of interest" description="Disordered" evidence="7">
    <location>
        <begin position="340"/>
        <end position="391"/>
    </location>
</feature>
<keyword evidence="9" id="KW-1185">Reference proteome</keyword>
<reference evidence="8 9" key="1">
    <citation type="submission" date="2018-11" db="EMBL/GenBank/DDBJ databases">
        <title>Draft genome sequence of Gordonia sp. RS15-1S isolated from rice stems.</title>
        <authorList>
            <person name="Muangham S."/>
        </authorList>
    </citation>
    <scope>NUCLEOTIDE SEQUENCE [LARGE SCALE GENOMIC DNA]</scope>
    <source>
        <strain evidence="8 9">RS15-1S</strain>
    </source>
</reference>
<dbReference type="OrthoDB" id="9813719at2"/>
<dbReference type="InterPro" id="IPR050390">
    <property type="entry name" value="C5-Methyltransferase"/>
</dbReference>
<comment type="similarity">
    <text evidence="6">Belongs to the class I-like SAM-binding methyltransferase superfamily. C5-methyltransferase family.</text>
</comment>
<evidence type="ECO:0000256" key="3">
    <source>
        <dbReference type="ARBA" id="ARBA00022679"/>
    </source>
</evidence>
<keyword evidence="2 6" id="KW-0489">Methyltransferase</keyword>
<evidence type="ECO:0000313" key="9">
    <source>
        <dbReference type="Proteomes" id="UP000267536"/>
    </source>
</evidence>
<evidence type="ECO:0000256" key="2">
    <source>
        <dbReference type="ARBA" id="ARBA00022603"/>
    </source>
</evidence>
<feature type="active site" evidence="6">
    <location>
        <position position="72"/>
    </location>
</feature>
<proteinExistence type="inferred from homology"/>
<dbReference type="Proteomes" id="UP000267536">
    <property type="component" value="Unassembled WGS sequence"/>
</dbReference>
<dbReference type="GO" id="GO:0003886">
    <property type="term" value="F:DNA (cytosine-5-)-methyltransferase activity"/>
    <property type="evidence" value="ECO:0007669"/>
    <property type="project" value="UniProtKB-EC"/>
</dbReference>
<dbReference type="GO" id="GO:0003677">
    <property type="term" value="F:DNA binding"/>
    <property type="evidence" value="ECO:0007669"/>
    <property type="project" value="TreeGrafter"/>
</dbReference>
<feature type="compositionally biased region" description="Basic and acidic residues" evidence="7">
    <location>
        <begin position="229"/>
        <end position="249"/>
    </location>
</feature>
<sequence>MRTGSLFSGYAGLDMAVNAHFGSETAWFVEKDAAPARILAHHWPDVPNHGDITAIDWAAVEPVDILTGGFPCQDVSAAGRRAGIREGTRSGLWSYFATAINQLKPRMVVIENVRGLLSTAAHRPVESVADAMGDGAGRPVLRALGAVLGDLCDIGYDAQWTTVAAADVGACHRRERVFIVATPRDAPRVSGREFEGTSADAERGGWDGRASDEIGEPVGRVAITGSREAPADAGDRTRDRERERTEPRQGGEVATDAERIEPERRRGSGLVGGAPGSSEGAGLQREWDGDAARRRGAEAVALPPTPRAMDGHGSMVAPAARQHVADGAGSLPEVLGVHLLPTPKQTDHKHNDTAGERDRRSPSLGAVNALLPTPNASDSTGGGQHPDKREGHSRQLIDYALTVATDWGDYEPAIRRAEKASGRPAPAPTELSRNGNPRLSSRFAEWMMMLPEGHVTGVGLSRNEELKAIGNGVVPAQAFAALGILTPIAESLGVA</sequence>
<keyword evidence="4 6" id="KW-0949">S-adenosyl-L-methionine</keyword>
<dbReference type="PRINTS" id="PR00105">
    <property type="entry name" value="C5METTRFRASE"/>
</dbReference>
<dbReference type="EMBL" id="RKMH01000002">
    <property type="protein sequence ID" value="RPA65776.1"/>
    <property type="molecule type" value="Genomic_DNA"/>
</dbReference>
<evidence type="ECO:0000313" key="8">
    <source>
        <dbReference type="EMBL" id="RPA65776.1"/>
    </source>
</evidence>
<dbReference type="SUPFAM" id="SSF53335">
    <property type="entry name" value="S-adenosyl-L-methionine-dependent methyltransferases"/>
    <property type="match status" value="1"/>
</dbReference>
<dbReference type="PROSITE" id="PS51679">
    <property type="entry name" value="SAM_MT_C5"/>
    <property type="match status" value="1"/>
</dbReference>
<feature type="compositionally biased region" description="Basic and acidic residues" evidence="7">
    <location>
        <begin position="345"/>
        <end position="361"/>
    </location>
</feature>
<keyword evidence="3 6" id="KW-0808">Transferase</keyword>
<dbReference type="Pfam" id="PF00145">
    <property type="entry name" value="DNA_methylase"/>
    <property type="match status" value="1"/>
</dbReference>
<evidence type="ECO:0000256" key="7">
    <source>
        <dbReference type="SAM" id="MobiDB-lite"/>
    </source>
</evidence>
<dbReference type="GO" id="GO:0032259">
    <property type="term" value="P:methylation"/>
    <property type="evidence" value="ECO:0007669"/>
    <property type="project" value="UniProtKB-KW"/>
</dbReference>
<gene>
    <name evidence="8" type="ORF">EF294_03300</name>
</gene>
<dbReference type="PANTHER" id="PTHR10629:SF52">
    <property type="entry name" value="DNA (CYTOSINE-5)-METHYLTRANSFERASE 1"/>
    <property type="match status" value="1"/>
</dbReference>
<dbReference type="Gene3D" id="3.40.50.150">
    <property type="entry name" value="Vaccinia Virus protein VP39"/>
    <property type="match status" value="1"/>
</dbReference>
<evidence type="ECO:0000256" key="6">
    <source>
        <dbReference type="PROSITE-ProRule" id="PRU01016"/>
    </source>
</evidence>
<dbReference type="InterPro" id="IPR029063">
    <property type="entry name" value="SAM-dependent_MTases_sf"/>
</dbReference>
<dbReference type="AlphaFoldDB" id="A0A3N4GYI5"/>
<evidence type="ECO:0000256" key="4">
    <source>
        <dbReference type="ARBA" id="ARBA00022691"/>
    </source>
</evidence>
<organism evidence="8 9">
    <name type="scientific">Gordonia oryzae</name>
    <dbReference type="NCBI Taxonomy" id="2487349"/>
    <lineage>
        <taxon>Bacteria</taxon>
        <taxon>Bacillati</taxon>
        <taxon>Actinomycetota</taxon>
        <taxon>Actinomycetes</taxon>
        <taxon>Mycobacteriales</taxon>
        <taxon>Gordoniaceae</taxon>
        <taxon>Gordonia</taxon>
    </lineage>
</organism>
<dbReference type="PANTHER" id="PTHR10629">
    <property type="entry name" value="CYTOSINE-SPECIFIC METHYLTRANSFERASE"/>
    <property type="match status" value="1"/>
</dbReference>
<accession>A0A3N4GYI5</accession>
<dbReference type="InterPro" id="IPR001525">
    <property type="entry name" value="C5_MeTfrase"/>
</dbReference>
<feature type="compositionally biased region" description="Basic and acidic residues" evidence="7">
    <location>
        <begin position="187"/>
        <end position="212"/>
    </location>
</feature>
<feature type="compositionally biased region" description="Basic and acidic residues" evidence="7">
    <location>
        <begin position="256"/>
        <end position="266"/>
    </location>
</feature>
<feature type="region of interest" description="Disordered" evidence="7">
    <location>
        <begin position="187"/>
        <end position="291"/>
    </location>
</feature>
<comment type="caution">
    <text evidence="8">The sequence shown here is derived from an EMBL/GenBank/DDBJ whole genome shotgun (WGS) entry which is preliminary data.</text>
</comment>
<evidence type="ECO:0000256" key="5">
    <source>
        <dbReference type="ARBA" id="ARBA00022747"/>
    </source>
</evidence>
<dbReference type="GO" id="GO:0044027">
    <property type="term" value="P:negative regulation of gene expression via chromosomal CpG island methylation"/>
    <property type="evidence" value="ECO:0007669"/>
    <property type="project" value="TreeGrafter"/>
</dbReference>
<dbReference type="GO" id="GO:0009307">
    <property type="term" value="P:DNA restriction-modification system"/>
    <property type="evidence" value="ECO:0007669"/>
    <property type="project" value="UniProtKB-KW"/>
</dbReference>
<feature type="region of interest" description="Disordered" evidence="7">
    <location>
        <begin position="418"/>
        <end position="437"/>
    </location>
</feature>
<evidence type="ECO:0000256" key="1">
    <source>
        <dbReference type="ARBA" id="ARBA00011975"/>
    </source>
</evidence>
<keyword evidence="5" id="KW-0680">Restriction system</keyword>